<comment type="caution">
    <text evidence="2">The sequence shown here is derived from an EMBL/GenBank/DDBJ whole genome shotgun (WGS) entry which is preliminary data.</text>
</comment>
<accession>A0ABP4FBD8</accession>
<evidence type="ECO:0000256" key="1">
    <source>
        <dbReference type="SAM" id="MobiDB-lite"/>
    </source>
</evidence>
<sequence length="65" mass="6568">MIEDGETSTSNLSGFLLVTCKHAGHKQKAREGAAGLGRSPASPKPCGRPVPARSGSVTGGSEYIG</sequence>
<proteinExistence type="predicted"/>
<name>A0ABP4FBD8_9ACTN</name>
<evidence type="ECO:0000313" key="3">
    <source>
        <dbReference type="Proteomes" id="UP001501371"/>
    </source>
</evidence>
<feature type="region of interest" description="Disordered" evidence="1">
    <location>
        <begin position="26"/>
        <end position="65"/>
    </location>
</feature>
<organism evidence="2 3">
    <name type="scientific">Streptomyces hebeiensis</name>
    <dbReference type="NCBI Taxonomy" id="229486"/>
    <lineage>
        <taxon>Bacteria</taxon>
        <taxon>Bacillati</taxon>
        <taxon>Actinomycetota</taxon>
        <taxon>Actinomycetes</taxon>
        <taxon>Kitasatosporales</taxon>
        <taxon>Streptomycetaceae</taxon>
        <taxon>Streptomyces</taxon>
    </lineage>
</organism>
<protein>
    <recommendedName>
        <fullName evidence="4">Transposase</fullName>
    </recommendedName>
</protein>
<gene>
    <name evidence="2" type="ORF">GCM10009654_15670</name>
</gene>
<reference evidence="3" key="1">
    <citation type="journal article" date="2019" name="Int. J. Syst. Evol. Microbiol.">
        <title>The Global Catalogue of Microorganisms (GCM) 10K type strain sequencing project: providing services to taxonomists for standard genome sequencing and annotation.</title>
        <authorList>
            <consortium name="The Broad Institute Genomics Platform"/>
            <consortium name="The Broad Institute Genome Sequencing Center for Infectious Disease"/>
            <person name="Wu L."/>
            <person name="Ma J."/>
        </authorList>
    </citation>
    <scope>NUCLEOTIDE SEQUENCE [LARGE SCALE GENOMIC DNA]</scope>
    <source>
        <strain evidence="3">JCM 12696</strain>
    </source>
</reference>
<dbReference type="EMBL" id="BAAAKV010000010">
    <property type="protein sequence ID" value="GAA1160282.1"/>
    <property type="molecule type" value="Genomic_DNA"/>
</dbReference>
<evidence type="ECO:0000313" key="2">
    <source>
        <dbReference type="EMBL" id="GAA1160282.1"/>
    </source>
</evidence>
<dbReference type="Proteomes" id="UP001501371">
    <property type="component" value="Unassembled WGS sequence"/>
</dbReference>
<evidence type="ECO:0008006" key="4">
    <source>
        <dbReference type="Google" id="ProtNLM"/>
    </source>
</evidence>
<keyword evidence="3" id="KW-1185">Reference proteome</keyword>